<dbReference type="GO" id="GO:0003962">
    <property type="term" value="F:cystathionine gamma-synthase activity"/>
    <property type="evidence" value="ECO:0007669"/>
    <property type="project" value="UniProtKB-EC"/>
</dbReference>
<dbReference type="EC" id="2.5.1.48" evidence="10"/>
<evidence type="ECO:0000313" key="14">
    <source>
        <dbReference type="Proteomes" id="UP000310066"/>
    </source>
</evidence>
<dbReference type="Gene3D" id="3.40.640.10">
    <property type="entry name" value="Type I PLP-dependent aspartate aminotransferase-like (Major domain)"/>
    <property type="match status" value="1"/>
</dbReference>
<dbReference type="SUPFAM" id="SSF53383">
    <property type="entry name" value="PLP-dependent transferases"/>
    <property type="match status" value="1"/>
</dbReference>
<evidence type="ECO:0000256" key="2">
    <source>
        <dbReference type="ARBA" id="ARBA00022605"/>
    </source>
</evidence>
<comment type="cofactor">
    <cofactor evidence="1">
        <name>pyridoxal 5'-phosphate</name>
        <dbReference type="ChEBI" id="CHEBI:597326"/>
    </cofactor>
</comment>
<dbReference type="GO" id="GO:0030170">
    <property type="term" value="F:pyridoxal phosphate binding"/>
    <property type="evidence" value="ECO:0007669"/>
    <property type="project" value="InterPro"/>
</dbReference>
<accession>A0A4U0VCU6</accession>
<organism evidence="13 14">
    <name type="scientific">Friedmanniomyces endolithicus</name>
    <dbReference type="NCBI Taxonomy" id="329885"/>
    <lineage>
        <taxon>Eukaryota</taxon>
        <taxon>Fungi</taxon>
        <taxon>Dikarya</taxon>
        <taxon>Ascomycota</taxon>
        <taxon>Pezizomycotina</taxon>
        <taxon>Dothideomycetes</taxon>
        <taxon>Dothideomycetidae</taxon>
        <taxon>Mycosphaerellales</taxon>
        <taxon>Teratosphaeriaceae</taxon>
        <taxon>Friedmanniomyces</taxon>
    </lineage>
</organism>
<protein>
    <recommendedName>
        <fullName evidence="10">cystathionine gamma-synthase</fullName>
        <ecNumber evidence="10">2.5.1.48</ecNumber>
    </recommendedName>
    <alternativeName>
        <fullName evidence="11">O-succinylhomoserine (thiol)-lyase</fullName>
    </alternativeName>
</protein>
<evidence type="ECO:0000256" key="4">
    <source>
        <dbReference type="ARBA" id="ARBA00022898"/>
    </source>
</evidence>
<dbReference type="PANTHER" id="PTHR42699">
    <property type="match status" value="1"/>
</dbReference>
<dbReference type="FunFam" id="3.40.640.10:FF:000111">
    <property type="entry name" value="Cystathionine gamma-synthase"/>
    <property type="match status" value="1"/>
</dbReference>
<feature type="region of interest" description="Disordered" evidence="12">
    <location>
        <begin position="175"/>
        <end position="231"/>
    </location>
</feature>
<dbReference type="InterPro" id="IPR015424">
    <property type="entry name" value="PyrdxlP-dep_Trfase"/>
</dbReference>
<evidence type="ECO:0000256" key="5">
    <source>
        <dbReference type="ARBA" id="ARBA00023167"/>
    </source>
</evidence>
<dbReference type="InterPro" id="IPR015421">
    <property type="entry name" value="PyrdxlP-dep_Trfase_major"/>
</dbReference>
<evidence type="ECO:0000256" key="9">
    <source>
        <dbReference type="ARBA" id="ARBA00061376"/>
    </source>
</evidence>
<feature type="compositionally biased region" description="Polar residues" evidence="12">
    <location>
        <begin position="208"/>
        <end position="222"/>
    </location>
</feature>
<dbReference type="Proteomes" id="UP000310066">
    <property type="component" value="Unassembled WGS sequence"/>
</dbReference>
<keyword evidence="5" id="KW-0486">Methionine biosynthesis</keyword>
<evidence type="ECO:0000256" key="12">
    <source>
        <dbReference type="SAM" id="MobiDB-lite"/>
    </source>
</evidence>
<gene>
    <name evidence="13" type="ORF">B0A54_03754</name>
</gene>
<dbReference type="STRING" id="329885.A0A4U0VCU6"/>
<dbReference type="FunFam" id="3.90.1150.10:FF:000063">
    <property type="entry name" value="Probable cystathionine gamma-synthase"/>
    <property type="match status" value="1"/>
</dbReference>
<reference evidence="13 14" key="1">
    <citation type="submission" date="2017-03" db="EMBL/GenBank/DDBJ databases">
        <title>Genomes of endolithic fungi from Antarctica.</title>
        <authorList>
            <person name="Coleine C."/>
            <person name="Masonjones S."/>
            <person name="Stajich J.E."/>
        </authorList>
    </citation>
    <scope>NUCLEOTIDE SEQUENCE [LARGE SCALE GENOMIC DNA]</scope>
    <source>
        <strain evidence="13 14">CCFEE 5311</strain>
    </source>
</reference>
<dbReference type="GO" id="GO:0019346">
    <property type="term" value="P:transsulfuration"/>
    <property type="evidence" value="ECO:0007669"/>
    <property type="project" value="InterPro"/>
</dbReference>
<evidence type="ECO:0000256" key="6">
    <source>
        <dbReference type="ARBA" id="ARBA00051441"/>
    </source>
</evidence>
<evidence type="ECO:0000256" key="11">
    <source>
        <dbReference type="ARBA" id="ARBA00083849"/>
    </source>
</evidence>
<dbReference type="AlphaFoldDB" id="A0A4U0VCU6"/>
<dbReference type="InterPro" id="IPR051750">
    <property type="entry name" value="Trans-sulfuration_enzymes"/>
</dbReference>
<keyword evidence="3" id="KW-0808">Transferase</keyword>
<dbReference type="PANTHER" id="PTHR42699:SF1">
    <property type="entry name" value="CYSTATHIONINE GAMMA-SYNTHASE-RELATED"/>
    <property type="match status" value="1"/>
</dbReference>
<evidence type="ECO:0000256" key="1">
    <source>
        <dbReference type="ARBA" id="ARBA00001933"/>
    </source>
</evidence>
<comment type="caution">
    <text evidence="13">The sequence shown here is derived from an EMBL/GenBank/DDBJ whole genome shotgun (WGS) entry which is preliminary data.</text>
</comment>
<keyword evidence="2" id="KW-0028">Amino-acid biosynthesis</keyword>
<dbReference type="GO" id="GO:0009086">
    <property type="term" value="P:methionine biosynthetic process"/>
    <property type="evidence" value="ECO:0007669"/>
    <property type="project" value="UniProtKB-KW"/>
</dbReference>
<evidence type="ECO:0000256" key="3">
    <source>
        <dbReference type="ARBA" id="ARBA00022679"/>
    </source>
</evidence>
<evidence type="ECO:0000313" key="13">
    <source>
        <dbReference type="EMBL" id="TKA46798.1"/>
    </source>
</evidence>
<comment type="function">
    <text evidence="7">Catalyzes the formation of L-cystathionine from O-succinyl-L-homoserine (OSHS) and L-cysteine, via a gamma-replacement reaction. In the absence of thiol, catalyzes gamma-elimination to form 2-oxobutanoate, succinate and ammonia.</text>
</comment>
<evidence type="ECO:0000256" key="8">
    <source>
        <dbReference type="ARBA" id="ARBA00060510"/>
    </source>
</evidence>
<dbReference type="Gene3D" id="3.90.1150.10">
    <property type="entry name" value="Aspartate Aminotransferase, domain 1"/>
    <property type="match status" value="1"/>
</dbReference>
<evidence type="ECO:0000256" key="10">
    <source>
        <dbReference type="ARBA" id="ARBA00066530"/>
    </source>
</evidence>
<dbReference type="EMBL" id="NAJP01000007">
    <property type="protein sequence ID" value="TKA46798.1"/>
    <property type="molecule type" value="Genomic_DNA"/>
</dbReference>
<feature type="compositionally biased region" description="Polar residues" evidence="12">
    <location>
        <begin position="177"/>
        <end position="187"/>
    </location>
</feature>
<keyword evidence="4" id="KW-0663">Pyridoxal phosphate</keyword>
<comment type="catalytic activity">
    <reaction evidence="6">
        <text>O-succinyl-L-homoserine + L-cysteine = L,L-cystathionine + succinate + H(+)</text>
        <dbReference type="Rhea" id="RHEA:20397"/>
        <dbReference type="ChEBI" id="CHEBI:15378"/>
        <dbReference type="ChEBI" id="CHEBI:30031"/>
        <dbReference type="ChEBI" id="CHEBI:35235"/>
        <dbReference type="ChEBI" id="CHEBI:57661"/>
        <dbReference type="ChEBI" id="CHEBI:58161"/>
        <dbReference type="EC" id="2.5.1.48"/>
    </reaction>
</comment>
<evidence type="ECO:0000256" key="7">
    <source>
        <dbReference type="ARBA" id="ARBA00058439"/>
    </source>
</evidence>
<dbReference type="InterPro" id="IPR015422">
    <property type="entry name" value="PyrdxlP-dep_Trfase_small"/>
</dbReference>
<dbReference type="OrthoDB" id="10047078at2759"/>
<comment type="similarity">
    <text evidence="9">Belongs to the trans-sulfuration enzymes family. MET7 subfamily.</text>
</comment>
<name>A0A4U0VCU6_9PEZI</name>
<comment type="pathway">
    <text evidence="8">Amino-acid biosynthesis; L-methionine biosynthesis via de novo pathway; L-cystathionine from O-succinyl-L-homoserine: step 1/1.</text>
</comment>
<proteinExistence type="inferred from homology"/>
<sequence>MPGLPIDLPWNRTLGDTVPPNTPHAVSVSLPTWRSNVAYEEGEAWVLDKMQCGYPRFFIAKPINHLAQAIVRQYGSPGSEKAMLFPTHSCGARCVEFFRRQQPEADRSNVRILDFVPHPEKAPPTQAKRVLPRVTAVVYPEELWPTAKVFWQHTGEGISSRQADFCQKAFDEGSMVESGSVSPSGTPRLSKGPRRYQKHVSVDLDVPRSTNGHLNGHANGNSMAADDGGAPDSAQFVEERYGRNLDVAFAAQARLAIRKRIAGSLSANEELPLSLDKAPDAGATNERSRDVPDFSVDDVYLYPMGMNAIFHAHRSLMVARGELPCVMFGFPYVDTLKVLEKFGPGTQFYGFGSAEELDDLERRLKAGEKYLSLFCEFPGNPLLRTPDLKRIRALADRYDFAVVVDETIGNFLNVHVLPYADVVVSSLTKVFSGDSNVMGGSTILNPQSQYYTAMKHVFETEYEDKHFAEDSIYLERNSRDFITRTRRINHNGEAVADILRSHPAVKQVNYPKYSPTKHNYDACKLPTGGYGGLLSATFHRMEDAQVFYDHLQTEKGPSLGTNFTLSSPFVILAHYNELEWAAKYGCDATLVRFSIGLEDTKTLQRVFESALSAIPEVSGVKKAL</sequence>
<dbReference type="Pfam" id="PF01053">
    <property type="entry name" value="Cys_Met_Meta_PP"/>
    <property type="match status" value="1"/>
</dbReference>
<dbReference type="InterPro" id="IPR000277">
    <property type="entry name" value="Cys/Met-Metab_PyrdxlP-dep_enz"/>
</dbReference>